<dbReference type="AlphaFoldDB" id="A0A5J4UH54"/>
<dbReference type="OrthoDB" id="414982at2759"/>
<sequence>MKELIQKHWDGHKKVLYKNDGENNMCYMEALVRALNSDTKEKRIKSNSIISISRQYLVKVLDQPFDAKSRQMTEFLKTFEGLDFMKYSQIITQKFIINQNIYFYDDGHKVYYLGDIIKYVDEEQEQDEDIETNESDIQTVDILIVQEEIGGKLAQHAFAVANKETLTGLKFCPFCKSKGFDTKSPHFLRDYEKHTKQCEQNGGKIVKTVQLDQIAKPFCPHITQNKTYQYLLAHGRQKEFKPTQYYITYDLETVEKIVNKQFGKSSKQISELVPLSVASTIKNKQGIHTIYSDLRNGDDFITQWLKQVFNEAVIIQQDNQYFTKAMPQTIDKDMQYNVEVPVIGFNSSKFDFSLIFRNLQCADWEIKSYIGSSGVAKQIVVQHKHLDVKLKFIDVLTYYVPITLKEFAQTFNSEINGQKGVFPYEFINTDNYKEILNQSEPFPIEAFKSTLKNTSMKQEEYDQYVQDTKLFKNRWDYLQYYNEQDTKIMIEPIDALIQMYMKFDIQVLMLNNYLLGYS</sequence>
<reference evidence="1 2" key="1">
    <citation type="submission" date="2019-03" db="EMBL/GenBank/DDBJ databases">
        <title>Single cell metagenomics reveals metabolic interactions within the superorganism composed of flagellate Streblomastix strix and complex community of Bacteroidetes bacteria on its surface.</title>
        <authorList>
            <person name="Treitli S.C."/>
            <person name="Kolisko M."/>
            <person name="Husnik F."/>
            <person name="Keeling P."/>
            <person name="Hampl V."/>
        </authorList>
    </citation>
    <scope>NUCLEOTIDE SEQUENCE [LARGE SCALE GENOMIC DNA]</scope>
    <source>
        <strain evidence="1">ST1C</strain>
    </source>
</reference>
<gene>
    <name evidence="1" type="ORF">EZS28_035133</name>
</gene>
<name>A0A5J4UH54_9EUKA</name>
<comment type="caution">
    <text evidence="1">The sequence shown here is derived from an EMBL/GenBank/DDBJ whole genome shotgun (WGS) entry which is preliminary data.</text>
</comment>
<dbReference type="Proteomes" id="UP000324800">
    <property type="component" value="Unassembled WGS sequence"/>
</dbReference>
<proteinExistence type="predicted"/>
<protein>
    <submittedName>
        <fullName evidence="1">Uncharacterized protein</fullName>
    </submittedName>
</protein>
<evidence type="ECO:0000313" key="2">
    <source>
        <dbReference type="Proteomes" id="UP000324800"/>
    </source>
</evidence>
<organism evidence="1 2">
    <name type="scientific">Streblomastix strix</name>
    <dbReference type="NCBI Taxonomy" id="222440"/>
    <lineage>
        <taxon>Eukaryota</taxon>
        <taxon>Metamonada</taxon>
        <taxon>Preaxostyla</taxon>
        <taxon>Oxymonadida</taxon>
        <taxon>Streblomastigidae</taxon>
        <taxon>Streblomastix</taxon>
    </lineage>
</organism>
<accession>A0A5J4UH54</accession>
<evidence type="ECO:0000313" key="1">
    <source>
        <dbReference type="EMBL" id="KAA6369340.1"/>
    </source>
</evidence>
<dbReference type="SUPFAM" id="SSF53098">
    <property type="entry name" value="Ribonuclease H-like"/>
    <property type="match status" value="1"/>
</dbReference>
<dbReference type="InterPro" id="IPR012337">
    <property type="entry name" value="RNaseH-like_sf"/>
</dbReference>
<dbReference type="EMBL" id="SNRW01016465">
    <property type="protein sequence ID" value="KAA6369340.1"/>
    <property type="molecule type" value="Genomic_DNA"/>
</dbReference>